<comment type="caution">
    <text evidence="1">The sequence shown here is derived from an EMBL/GenBank/DDBJ whole genome shotgun (WGS) entry which is preliminary data.</text>
</comment>
<evidence type="ECO:0000313" key="1">
    <source>
        <dbReference type="EMBL" id="KAJ9088051.1"/>
    </source>
</evidence>
<dbReference type="Proteomes" id="UP001165960">
    <property type="component" value="Unassembled WGS sequence"/>
</dbReference>
<protein>
    <submittedName>
        <fullName evidence="1">Uncharacterized protein</fullName>
    </submittedName>
</protein>
<gene>
    <name evidence="1" type="ORF">DSO57_1026977</name>
</gene>
<dbReference type="EMBL" id="QTSX02000161">
    <property type="protein sequence ID" value="KAJ9088051.1"/>
    <property type="molecule type" value="Genomic_DNA"/>
</dbReference>
<organism evidence="1 2">
    <name type="scientific">Entomophthora muscae</name>
    <dbReference type="NCBI Taxonomy" id="34485"/>
    <lineage>
        <taxon>Eukaryota</taxon>
        <taxon>Fungi</taxon>
        <taxon>Fungi incertae sedis</taxon>
        <taxon>Zoopagomycota</taxon>
        <taxon>Entomophthoromycotina</taxon>
        <taxon>Entomophthoromycetes</taxon>
        <taxon>Entomophthorales</taxon>
        <taxon>Entomophthoraceae</taxon>
        <taxon>Entomophthora</taxon>
    </lineage>
</organism>
<proteinExistence type="predicted"/>
<name>A0ACC2UN65_9FUNG</name>
<sequence length="54" mass="5780">MSTAKIEAIPYAGHLNPIIFTTHQGYRCSISSPSTFTDKLGLKAPAIPGLVAHR</sequence>
<reference evidence="1" key="1">
    <citation type="submission" date="2022-04" db="EMBL/GenBank/DDBJ databases">
        <title>Genome of the entomopathogenic fungus Entomophthora muscae.</title>
        <authorList>
            <person name="Elya C."/>
            <person name="Lovett B.R."/>
            <person name="Lee E."/>
            <person name="Macias A.M."/>
            <person name="Hajek A.E."/>
            <person name="De Bivort B.L."/>
            <person name="Kasson M.T."/>
            <person name="De Fine Licht H.H."/>
            <person name="Stajich J.E."/>
        </authorList>
    </citation>
    <scope>NUCLEOTIDE SEQUENCE</scope>
    <source>
        <strain evidence="1">Berkeley</strain>
    </source>
</reference>
<accession>A0ACC2UN65</accession>
<keyword evidence="2" id="KW-1185">Reference proteome</keyword>
<evidence type="ECO:0000313" key="2">
    <source>
        <dbReference type="Proteomes" id="UP001165960"/>
    </source>
</evidence>